<evidence type="ECO:0000256" key="5">
    <source>
        <dbReference type="SAM" id="MobiDB-lite"/>
    </source>
</evidence>
<evidence type="ECO:0000313" key="8">
    <source>
        <dbReference type="EMBL" id="KAK7597917.1"/>
    </source>
</evidence>
<feature type="chain" id="PRO_5042902037" description="RING-type domain-containing protein" evidence="6">
    <location>
        <begin position="18"/>
        <end position="436"/>
    </location>
</feature>
<dbReference type="Proteomes" id="UP001367676">
    <property type="component" value="Unassembled WGS sequence"/>
</dbReference>
<feature type="domain" description="RING-type" evidence="7">
    <location>
        <begin position="21"/>
        <end position="56"/>
    </location>
</feature>
<dbReference type="GO" id="GO:0061630">
    <property type="term" value="F:ubiquitin protein ligase activity"/>
    <property type="evidence" value="ECO:0007669"/>
    <property type="project" value="TreeGrafter"/>
</dbReference>
<reference evidence="8 9" key="1">
    <citation type="submission" date="2024-03" db="EMBL/GenBank/DDBJ databases">
        <title>Adaptation during the transition from Ophiocordyceps entomopathogen to insect associate is accompanied by gene loss and intensified selection.</title>
        <authorList>
            <person name="Ward C.M."/>
            <person name="Onetto C.A."/>
            <person name="Borneman A.R."/>
        </authorList>
    </citation>
    <scope>NUCLEOTIDE SEQUENCE [LARGE SCALE GENOMIC DNA]</scope>
    <source>
        <strain evidence="8">AWRI1</strain>
        <tissue evidence="8">Single Adult Female</tissue>
    </source>
</reference>
<dbReference type="CDD" id="cd16571">
    <property type="entry name" value="RING-HC_SIAHs"/>
    <property type="match status" value="1"/>
</dbReference>
<feature type="compositionally biased region" description="Polar residues" evidence="5">
    <location>
        <begin position="181"/>
        <end position="197"/>
    </location>
</feature>
<dbReference type="Pfam" id="PF21362">
    <property type="entry name" value="Sina_RING"/>
    <property type="match status" value="1"/>
</dbReference>
<protein>
    <recommendedName>
        <fullName evidence="7">RING-type domain-containing protein</fullName>
    </recommendedName>
</protein>
<dbReference type="GO" id="GO:0043161">
    <property type="term" value="P:proteasome-mediated ubiquitin-dependent protein catabolic process"/>
    <property type="evidence" value="ECO:0007669"/>
    <property type="project" value="TreeGrafter"/>
</dbReference>
<evidence type="ECO:0000259" key="7">
    <source>
        <dbReference type="PROSITE" id="PS50089"/>
    </source>
</evidence>
<dbReference type="EMBL" id="JBBCAQ010000016">
    <property type="protein sequence ID" value="KAK7597917.1"/>
    <property type="molecule type" value="Genomic_DNA"/>
</dbReference>
<comment type="caution">
    <text evidence="8">The sequence shown here is derived from an EMBL/GenBank/DDBJ whole genome shotgun (WGS) entry which is preliminary data.</text>
</comment>
<dbReference type="GO" id="GO:0008270">
    <property type="term" value="F:zinc ion binding"/>
    <property type="evidence" value="ECO:0007669"/>
    <property type="project" value="UniProtKB-KW"/>
</dbReference>
<dbReference type="Gene3D" id="3.30.40.10">
    <property type="entry name" value="Zinc/RING finger domain, C3HC4 (zinc finger)"/>
    <property type="match status" value="1"/>
</dbReference>
<gene>
    <name evidence="8" type="ORF">V9T40_014873</name>
</gene>
<dbReference type="PROSITE" id="PS50089">
    <property type="entry name" value="ZF_RING_2"/>
    <property type="match status" value="1"/>
</dbReference>
<dbReference type="InterPro" id="IPR001841">
    <property type="entry name" value="Znf_RING"/>
</dbReference>
<feature type="signal peptide" evidence="6">
    <location>
        <begin position="1"/>
        <end position="17"/>
    </location>
</feature>
<organism evidence="8 9">
    <name type="scientific">Parthenolecanium corni</name>
    <dbReference type="NCBI Taxonomy" id="536013"/>
    <lineage>
        <taxon>Eukaryota</taxon>
        <taxon>Metazoa</taxon>
        <taxon>Ecdysozoa</taxon>
        <taxon>Arthropoda</taxon>
        <taxon>Hexapoda</taxon>
        <taxon>Insecta</taxon>
        <taxon>Pterygota</taxon>
        <taxon>Neoptera</taxon>
        <taxon>Paraneoptera</taxon>
        <taxon>Hemiptera</taxon>
        <taxon>Sternorrhyncha</taxon>
        <taxon>Coccoidea</taxon>
        <taxon>Coccidae</taxon>
        <taxon>Parthenolecanium</taxon>
    </lineage>
</organism>
<keyword evidence="2 4" id="KW-0863">Zinc-finger</keyword>
<name>A0AAN9TNZ6_9HEMI</name>
<evidence type="ECO:0000256" key="4">
    <source>
        <dbReference type="PROSITE-ProRule" id="PRU00175"/>
    </source>
</evidence>
<dbReference type="AlphaFoldDB" id="A0AAN9TNZ6"/>
<dbReference type="InterPro" id="IPR004162">
    <property type="entry name" value="SINA-like_animal"/>
</dbReference>
<dbReference type="InterPro" id="IPR013083">
    <property type="entry name" value="Znf_RING/FYVE/PHD"/>
</dbReference>
<evidence type="ECO:0000256" key="2">
    <source>
        <dbReference type="ARBA" id="ARBA00022771"/>
    </source>
</evidence>
<evidence type="ECO:0000313" key="9">
    <source>
        <dbReference type="Proteomes" id="UP001367676"/>
    </source>
</evidence>
<dbReference type="GO" id="GO:0031624">
    <property type="term" value="F:ubiquitin conjugating enzyme binding"/>
    <property type="evidence" value="ECO:0007669"/>
    <property type="project" value="TreeGrafter"/>
</dbReference>
<evidence type="ECO:0000256" key="3">
    <source>
        <dbReference type="ARBA" id="ARBA00022833"/>
    </source>
</evidence>
<feature type="region of interest" description="Disordered" evidence="5">
    <location>
        <begin position="181"/>
        <end position="211"/>
    </location>
</feature>
<keyword evidence="9" id="KW-1185">Reference proteome</keyword>
<keyword evidence="3" id="KW-0862">Zinc</keyword>
<accession>A0AAN9TNZ6</accession>
<dbReference type="InterPro" id="IPR049548">
    <property type="entry name" value="Sina-like_RING"/>
</dbReference>
<evidence type="ECO:0000256" key="1">
    <source>
        <dbReference type="ARBA" id="ARBA00022723"/>
    </source>
</evidence>
<keyword evidence="6" id="KW-0732">Signal</keyword>
<dbReference type="GO" id="GO:0005737">
    <property type="term" value="C:cytoplasm"/>
    <property type="evidence" value="ECO:0007669"/>
    <property type="project" value="TreeGrafter"/>
</dbReference>
<evidence type="ECO:0000256" key="6">
    <source>
        <dbReference type="SAM" id="SignalP"/>
    </source>
</evidence>
<dbReference type="PANTHER" id="PTHR45877:SF2">
    <property type="entry name" value="E3 UBIQUITIN-PROTEIN LIGASE SINA-RELATED"/>
    <property type="match status" value="1"/>
</dbReference>
<keyword evidence="1" id="KW-0479">Metal-binding</keyword>
<dbReference type="SUPFAM" id="SSF57850">
    <property type="entry name" value="RING/U-box"/>
    <property type="match status" value="1"/>
</dbReference>
<sequence length="436" mass="49277">MPTSLSRLSSCLSSILSFLECPICFEIISPPAHQCPLGHLICFRCRVYIDRCPICRTGFTRERSLLADQIYNSIIEAFHLNNHSTSDRTRKLWERVFGRKKRDRASTDKGASQPSTPRLTMRAFDIKNKFLTRLIGKSSSVNNLANESMFEGGRSAALRKKSISSTDLYQPPETSLKKLASLQNSRQGSVESLSTHENGGGDSSYDEGALQRYSTPNSCETLNVPRSANVQCFKRLRNRNLNSSFNSHQSSGADNPQNLFQFSSDADPEDGAEINDCFHCPLSDGCDPRTAFSLLTHLQEHDGPVIQYFKPNFKVRFPFSFENGAVFIVHCYEKTFYTRLYVDEESGGDIKVYFWIMDGPAEASQFKLNVAVRDEDSGALLEFKTVPNSLRSTESADDVYRYQMLITKSTLQIIFGEKSYLLDLHLKKRKNHKPIS</sequence>
<proteinExistence type="predicted"/>
<dbReference type="PANTHER" id="PTHR45877">
    <property type="entry name" value="E3 UBIQUITIN-PROTEIN LIGASE SIAH2"/>
    <property type="match status" value="1"/>
</dbReference>